<dbReference type="KEGG" id="tpaf:A3L08_01040"/>
<dbReference type="Gene3D" id="3.30.980.10">
    <property type="entry name" value="Threonyl-trna Synthetase, Chain A, domain 2"/>
    <property type="match status" value="2"/>
</dbReference>
<keyword evidence="2" id="KW-0862">Zinc</keyword>
<dbReference type="InterPro" id="IPR051335">
    <property type="entry name" value="Alanyl-tRNA_Editing_Enzymes"/>
</dbReference>
<evidence type="ECO:0000313" key="4">
    <source>
        <dbReference type="Proteomes" id="UP000197418"/>
    </source>
</evidence>
<dbReference type="OrthoDB" id="36064at2157"/>
<name>A0A218P9Y9_9EURY</name>
<keyword evidence="4" id="KW-1185">Reference proteome</keyword>
<dbReference type="GO" id="GO:0002161">
    <property type="term" value="F:aminoacyl-tRNA deacylase activity"/>
    <property type="evidence" value="ECO:0007669"/>
    <property type="project" value="UniProtKB-ARBA"/>
</dbReference>
<dbReference type="Proteomes" id="UP000197418">
    <property type="component" value="Chromosome"/>
</dbReference>
<gene>
    <name evidence="3" type="ORF">A3L08_01040</name>
</gene>
<dbReference type="EMBL" id="CP015102">
    <property type="protein sequence ID" value="ASJ07605.1"/>
    <property type="molecule type" value="Genomic_DNA"/>
</dbReference>
<reference evidence="3 4" key="1">
    <citation type="submission" date="2016-04" db="EMBL/GenBank/DDBJ databases">
        <title>Complete genome sequence of Thermococcus pacificus type strain P4.</title>
        <authorList>
            <person name="Oger P.M."/>
        </authorList>
    </citation>
    <scope>NUCLEOTIDE SEQUENCE [LARGE SCALE GENOMIC DNA]</scope>
    <source>
        <strain evidence="3 4">P-4</strain>
    </source>
</reference>
<keyword evidence="1" id="KW-0479">Metal-binding</keyword>
<accession>A0A218P9Y9</accession>
<dbReference type="GeneID" id="33314812"/>
<dbReference type="SUPFAM" id="SSF55186">
    <property type="entry name" value="ThrRS/AlaRS common domain"/>
    <property type="match status" value="1"/>
</dbReference>
<dbReference type="RefSeq" id="WP_088854850.1">
    <property type="nucleotide sequence ID" value="NZ_CP015102.1"/>
</dbReference>
<dbReference type="AlphaFoldDB" id="A0A218P9Y9"/>
<evidence type="ECO:0000256" key="2">
    <source>
        <dbReference type="ARBA" id="ARBA00022833"/>
    </source>
</evidence>
<dbReference type="PANTHER" id="PTHR43462">
    <property type="entry name" value="ALANYL-TRNA EDITING PROTEIN"/>
    <property type="match status" value="1"/>
</dbReference>
<evidence type="ECO:0000256" key="1">
    <source>
        <dbReference type="ARBA" id="ARBA00022723"/>
    </source>
</evidence>
<dbReference type="PANTHER" id="PTHR43462:SF1">
    <property type="entry name" value="ALANYL-TRNA EDITING PROTEIN AARSD1"/>
    <property type="match status" value="1"/>
</dbReference>
<proteinExistence type="predicted"/>
<protein>
    <submittedName>
        <fullName evidence="3">Alanyl-tRNA editing protein AlaX</fullName>
    </submittedName>
</protein>
<dbReference type="InterPro" id="IPR018163">
    <property type="entry name" value="Thr/Ala-tRNA-synth_IIc_edit"/>
</dbReference>
<evidence type="ECO:0000313" key="3">
    <source>
        <dbReference type="EMBL" id="ASJ07605.1"/>
    </source>
</evidence>
<sequence>MFPIEVRTHTALHVVKGAVVKVLGEGAKWTASTYVKGSRGVLTVKFDRKPTPEEIAEIERLANEKVKEDVPIRVYELPREEAEEHFGEDVYDLFPIPPEVKTLKVVVIEGWNVNACKEEHTRTTGEMGEIKIRKVRFRRSKELLEISFDVVGV</sequence>
<dbReference type="GO" id="GO:0046872">
    <property type="term" value="F:metal ion binding"/>
    <property type="evidence" value="ECO:0007669"/>
    <property type="project" value="UniProtKB-KW"/>
</dbReference>
<organism evidence="3 4">
    <name type="scientific">Thermococcus pacificus</name>
    <dbReference type="NCBI Taxonomy" id="71998"/>
    <lineage>
        <taxon>Archaea</taxon>
        <taxon>Methanobacteriati</taxon>
        <taxon>Methanobacteriota</taxon>
        <taxon>Thermococci</taxon>
        <taxon>Thermococcales</taxon>
        <taxon>Thermococcaceae</taxon>
        <taxon>Thermococcus</taxon>
    </lineage>
</organism>
<dbReference type="GO" id="GO:0000166">
    <property type="term" value="F:nucleotide binding"/>
    <property type="evidence" value="ECO:0007669"/>
    <property type="project" value="InterPro"/>
</dbReference>